<dbReference type="FunFam" id="3.30.390.10:FF:000009">
    <property type="entry name" value="Hydrophobic dipeptide epimerase"/>
    <property type="match status" value="1"/>
</dbReference>
<evidence type="ECO:0000256" key="2">
    <source>
        <dbReference type="ARBA" id="ARBA00008031"/>
    </source>
</evidence>
<dbReference type="GO" id="GO:0006518">
    <property type="term" value="P:peptide metabolic process"/>
    <property type="evidence" value="ECO:0007669"/>
    <property type="project" value="UniProtKB-ARBA"/>
</dbReference>
<dbReference type="Gene3D" id="3.20.20.120">
    <property type="entry name" value="Enolase-like C-terminal domain"/>
    <property type="match status" value="1"/>
</dbReference>
<accession>A0A1W2BND8</accession>
<name>A0A1W2BND8_9BURK</name>
<keyword evidence="4" id="KW-0460">Magnesium</keyword>
<reference evidence="7 8" key="1">
    <citation type="submission" date="2017-04" db="EMBL/GenBank/DDBJ databases">
        <authorList>
            <person name="Afonso C.L."/>
            <person name="Miller P.J."/>
            <person name="Scott M.A."/>
            <person name="Spackman E."/>
            <person name="Goraichik I."/>
            <person name="Dimitrov K.M."/>
            <person name="Suarez D.L."/>
            <person name="Swayne D.E."/>
        </authorList>
    </citation>
    <scope>NUCLEOTIDE SEQUENCE [LARGE SCALE GENOMIC DNA]</scope>
    <source>
        <strain evidence="7 8">VK13</strain>
    </source>
</reference>
<dbReference type="STRING" id="1938817.SAMN06296008_11421"/>
<dbReference type="InterPro" id="IPR036849">
    <property type="entry name" value="Enolase-like_C_sf"/>
</dbReference>
<evidence type="ECO:0000256" key="1">
    <source>
        <dbReference type="ARBA" id="ARBA00001946"/>
    </source>
</evidence>
<evidence type="ECO:0000256" key="3">
    <source>
        <dbReference type="ARBA" id="ARBA00022723"/>
    </source>
</evidence>
<keyword evidence="5 7" id="KW-0413">Isomerase</keyword>
<keyword evidence="3" id="KW-0479">Metal-binding</keyword>
<comment type="similarity">
    <text evidence="2">Belongs to the mandelate racemase/muconate lactonizing enzyme family.</text>
</comment>
<dbReference type="Pfam" id="PF13378">
    <property type="entry name" value="MR_MLE_C"/>
    <property type="match status" value="1"/>
</dbReference>
<dbReference type="Pfam" id="PF02746">
    <property type="entry name" value="MR_MLE_N"/>
    <property type="match status" value="1"/>
</dbReference>
<dbReference type="InterPro" id="IPR029065">
    <property type="entry name" value="Enolase_C-like"/>
</dbReference>
<evidence type="ECO:0000256" key="4">
    <source>
        <dbReference type="ARBA" id="ARBA00022842"/>
    </source>
</evidence>
<protein>
    <submittedName>
        <fullName evidence="7">Muconate cycloisomerase</fullName>
    </submittedName>
</protein>
<proteinExistence type="inferred from homology"/>
<evidence type="ECO:0000313" key="8">
    <source>
        <dbReference type="Proteomes" id="UP000192708"/>
    </source>
</evidence>
<comment type="cofactor">
    <cofactor evidence="1">
        <name>Mg(2+)</name>
        <dbReference type="ChEBI" id="CHEBI:18420"/>
    </cofactor>
</comment>
<dbReference type="SFLD" id="SFLDF00009">
    <property type="entry name" value="o-succinylbenzoate_synthase"/>
    <property type="match status" value="1"/>
</dbReference>
<dbReference type="AlphaFoldDB" id="A0A1W2BND8"/>
<dbReference type="Proteomes" id="UP000192708">
    <property type="component" value="Unassembled WGS sequence"/>
</dbReference>
<dbReference type="SMART" id="SM00922">
    <property type="entry name" value="MR_MLE"/>
    <property type="match status" value="1"/>
</dbReference>
<organism evidence="7 8">
    <name type="scientific">Polynucleobacter kasalickyi</name>
    <dbReference type="NCBI Taxonomy" id="1938817"/>
    <lineage>
        <taxon>Bacteria</taxon>
        <taxon>Pseudomonadati</taxon>
        <taxon>Pseudomonadota</taxon>
        <taxon>Betaproteobacteria</taxon>
        <taxon>Burkholderiales</taxon>
        <taxon>Burkholderiaceae</taxon>
        <taxon>Polynucleobacter</taxon>
    </lineage>
</organism>
<dbReference type="RefSeq" id="WP_084285162.1">
    <property type="nucleotide sequence ID" value="NZ_FWXJ01000014.1"/>
</dbReference>
<feature type="domain" description="Mandelate racemase/muconate lactonizing enzyme C-terminal" evidence="6">
    <location>
        <begin position="142"/>
        <end position="238"/>
    </location>
</feature>
<dbReference type="SFLD" id="SFLDG00180">
    <property type="entry name" value="muconate_cycloisomerase"/>
    <property type="match status" value="1"/>
</dbReference>
<evidence type="ECO:0000259" key="6">
    <source>
        <dbReference type="SMART" id="SM00922"/>
    </source>
</evidence>
<dbReference type="InterPro" id="IPR013342">
    <property type="entry name" value="Mandelate_racemase_C"/>
</dbReference>
<dbReference type="GO" id="GO:0046872">
    <property type="term" value="F:metal ion binding"/>
    <property type="evidence" value="ECO:0007669"/>
    <property type="project" value="UniProtKB-KW"/>
</dbReference>
<sequence>MKIKTVESFIGRLKLGIPLKMAGSLIETSDNLFIRIESDDGFVGWGEAASAPNMTGETPASMLGTARHLIPRIIGKDFLDAESFLNQLDKGIISNNAAKSAIEMAFMDALARQKKVPLHELLGKIQRFHIPALWMIAGQGGIKDADQALEKYQEGWRCFKVKAGMESPEADAKRTIEVLNALPKDAQVSADANRGYQLKDALTYLQLVSNQGLAFFEQPINPKNDDQWRSLSNASEIPIGVDESLSNIEKLEHFIADKLVHGGSFKAIKLGGVSRVFQACSSAHEAGFKINLACKVAETNIATSALLQIAAVLPEISWGISLTNLYLQDEYTLNPPLFAGGVATIPTGHGIGVEVNEELLRSTKVDEAKLF</sequence>
<dbReference type="Gene3D" id="3.30.390.10">
    <property type="entry name" value="Enolase-like, N-terminal domain"/>
    <property type="match status" value="1"/>
</dbReference>
<dbReference type="InterPro" id="IPR013341">
    <property type="entry name" value="Mandelate_racemase_N_dom"/>
</dbReference>
<dbReference type="PANTHER" id="PTHR48073">
    <property type="entry name" value="O-SUCCINYLBENZOATE SYNTHASE-RELATED"/>
    <property type="match status" value="1"/>
</dbReference>
<dbReference type="OrthoDB" id="5596677at2"/>
<evidence type="ECO:0000313" key="7">
    <source>
        <dbReference type="EMBL" id="SMC74018.1"/>
    </source>
</evidence>
<dbReference type="SUPFAM" id="SSF51604">
    <property type="entry name" value="Enolase C-terminal domain-like"/>
    <property type="match status" value="1"/>
</dbReference>
<dbReference type="InterPro" id="IPR029017">
    <property type="entry name" value="Enolase-like_N"/>
</dbReference>
<keyword evidence="8" id="KW-1185">Reference proteome</keyword>
<gene>
    <name evidence="7" type="ORF">SAMN06296008_11421</name>
</gene>
<evidence type="ECO:0000256" key="5">
    <source>
        <dbReference type="ARBA" id="ARBA00023235"/>
    </source>
</evidence>
<dbReference type="PANTHER" id="PTHR48073:SF2">
    <property type="entry name" value="O-SUCCINYLBENZOATE SYNTHASE"/>
    <property type="match status" value="1"/>
</dbReference>
<dbReference type="SFLD" id="SFLDS00001">
    <property type="entry name" value="Enolase"/>
    <property type="match status" value="1"/>
</dbReference>
<dbReference type="EMBL" id="FWXJ01000014">
    <property type="protein sequence ID" value="SMC74018.1"/>
    <property type="molecule type" value="Genomic_DNA"/>
</dbReference>
<dbReference type="SUPFAM" id="SSF54826">
    <property type="entry name" value="Enolase N-terminal domain-like"/>
    <property type="match status" value="1"/>
</dbReference>
<dbReference type="GO" id="GO:0016854">
    <property type="term" value="F:racemase and epimerase activity"/>
    <property type="evidence" value="ECO:0007669"/>
    <property type="project" value="UniProtKB-ARBA"/>
</dbReference>